<dbReference type="PANTHER" id="PTHR37984">
    <property type="entry name" value="PROTEIN CBG26694"/>
    <property type="match status" value="1"/>
</dbReference>
<evidence type="ECO:0000256" key="9">
    <source>
        <dbReference type="ARBA" id="ARBA00022842"/>
    </source>
</evidence>
<dbReference type="Pfam" id="PF17921">
    <property type="entry name" value="Integrase_H2C2"/>
    <property type="match status" value="1"/>
</dbReference>
<evidence type="ECO:0008006" key="20">
    <source>
        <dbReference type="Google" id="ProtNLM"/>
    </source>
</evidence>
<dbReference type="GO" id="GO:0003677">
    <property type="term" value="F:DNA binding"/>
    <property type="evidence" value="ECO:0007669"/>
    <property type="project" value="UniProtKB-KW"/>
</dbReference>
<keyword evidence="19" id="KW-1185">Reference proteome</keyword>
<evidence type="ECO:0000256" key="11">
    <source>
        <dbReference type="ARBA" id="ARBA00022918"/>
    </source>
</evidence>
<feature type="region of interest" description="Disordered" evidence="15">
    <location>
        <begin position="930"/>
        <end position="952"/>
    </location>
</feature>
<keyword evidence="5" id="KW-0479">Metal-binding</keyword>
<comment type="caution">
    <text evidence="18">The sequence shown here is derived from an EMBL/GenBank/DDBJ whole genome shotgun (WGS) entry which is preliminary data.</text>
</comment>
<evidence type="ECO:0000256" key="6">
    <source>
        <dbReference type="ARBA" id="ARBA00022750"/>
    </source>
</evidence>
<feature type="region of interest" description="Disordered" evidence="15">
    <location>
        <begin position="1363"/>
        <end position="1404"/>
    </location>
</feature>
<evidence type="ECO:0000256" key="15">
    <source>
        <dbReference type="SAM" id="MobiDB-lite"/>
    </source>
</evidence>
<dbReference type="InterPro" id="IPR041588">
    <property type="entry name" value="Integrase_H2C2"/>
</dbReference>
<dbReference type="Gene3D" id="2.40.70.10">
    <property type="entry name" value="Acid Proteases"/>
    <property type="match status" value="1"/>
</dbReference>
<keyword evidence="4" id="KW-0540">Nuclease</keyword>
<dbReference type="Pfam" id="PF00078">
    <property type="entry name" value="RVT_1"/>
    <property type="match status" value="1"/>
</dbReference>
<keyword evidence="7" id="KW-0255">Endonuclease</keyword>
<dbReference type="InterPro" id="IPR036397">
    <property type="entry name" value="RNaseH_sf"/>
</dbReference>
<dbReference type="Gene3D" id="3.30.420.10">
    <property type="entry name" value="Ribonuclease H-like superfamily/Ribonuclease H"/>
    <property type="match status" value="1"/>
</dbReference>
<dbReference type="CDD" id="cd00303">
    <property type="entry name" value="retropepsin_like"/>
    <property type="match status" value="1"/>
</dbReference>
<evidence type="ECO:0000313" key="19">
    <source>
        <dbReference type="Proteomes" id="UP000265515"/>
    </source>
</evidence>
<reference evidence="18 19" key="1">
    <citation type="journal article" date="2018" name="Cell">
        <title>The Chara Genome: Secondary Complexity and Implications for Plant Terrestrialization.</title>
        <authorList>
            <person name="Nishiyama T."/>
            <person name="Sakayama H."/>
            <person name="Vries J.D."/>
            <person name="Buschmann H."/>
            <person name="Saint-Marcoux D."/>
            <person name="Ullrich K.K."/>
            <person name="Haas F.B."/>
            <person name="Vanderstraeten L."/>
            <person name="Becker D."/>
            <person name="Lang D."/>
            <person name="Vosolsobe S."/>
            <person name="Rombauts S."/>
            <person name="Wilhelmsson P.K.I."/>
            <person name="Janitza P."/>
            <person name="Kern R."/>
            <person name="Heyl A."/>
            <person name="Rumpler F."/>
            <person name="Villalobos L.I.A.C."/>
            <person name="Clay J.M."/>
            <person name="Skokan R."/>
            <person name="Toyoda A."/>
            <person name="Suzuki Y."/>
            <person name="Kagoshima H."/>
            <person name="Schijlen E."/>
            <person name="Tajeshwar N."/>
            <person name="Catarino B."/>
            <person name="Hetherington A.J."/>
            <person name="Saltykova A."/>
            <person name="Bonnot C."/>
            <person name="Breuninger H."/>
            <person name="Symeonidi A."/>
            <person name="Radhakrishnan G.V."/>
            <person name="Van Nieuwerburgh F."/>
            <person name="Deforce D."/>
            <person name="Chang C."/>
            <person name="Karol K.G."/>
            <person name="Hedrich R."/>
            <person name="Ulvskov P."/>
            <person name="Glockner G."/>
            <person name="Delwiche C.F."/>
            <person name="Petrasek J."/>
            <person name="Van de Peer Y."/>
            <person name="Friml J."/>
            <person name="Beilby M."/>
            <person name="Dolan L."/>
            <person name="Kohara Y."/>
            <person name="Sugano S."/>
            <person name="Fujiyama A."/>
            <person name="Delaux P.-M."/>
            <person name="Quint M."/>
            <person name="TheiBen G."/>
            <person name="Hagemann M."/>
            <person name="Harholt J."/>
            <person name="Dunand C."/>
            <person name="Zachgo S."/>
            <person name="Langdale J."/>
            <person name="Maumus F."/>
            <person name="Straeten D.V.D."/>
            <person name="Gould S.B."/>
            <person name="Rensing S.A."/>
        </authorList>
    </citation>
    <scope>NUCLEOTIDE SEQUENCE [LARGE SCALE GENOMIC DNA]</scope>
    <source>
        <strain evidence="18 19">S276</strain>
    </source>
</reference>
<keyword evidence="11" id="KW-0695">RNA-directed DNA polymerase</keyword>
<keyword evidence="9" id="KW-0460">Magnesium</keyword>
<dbReference type="CDD" id="cd01647">
    <property type="entry name" value="RT_LTR"/>
    <property type="match status" value="1"/>
</dbReference>
<dbReference type="GO" id="GO:0046872">
    <property type="term" value="F:metal ion binding"/>
    <property type="evidence" value="ECO:0007669"/>
    <property type="project" value="UniProtKB-KW"/>
</dbReference>
<dbReference type="PANTHER" id="PTHR37984:SF5">
    <property type="entry name" value="PROTEIN NYNRIN-LIKE"/>
    <property type="match status" value="1"/>
</dbReference>
<dbReference type="FunFam" id="3.10.10.10:FF:000007">
    <property type="entry name" value="Retrovirus-related Pol polyprotein from transposon 17.6-like Protein"/>
    <property type="match status" value="1"/>
</dbReference>
<evidence type="ECO:0000259" key="17">
    <source>
        <dbReference type="PROSITE" id="PS50994"/>
    </source>
</evidence>
<evidence type="ECO:0000313" key="18">
    <source>
        <dbReference type="EMBL" id="GBG73149.1"/>
    </source>
</evidence>
<dbReference type="EMBL" id="BFEA01000178">
    <property type="protein sequence ID" value="GBG73149.1"/>
    <property type="molecule type" value="Genomic_DNA"/>
</dbReference>
<dbReference type="GO" id="GO:0004190">
    <property type="term" value="F:aspartic-type endopeptidase activity"/>
    <property type="evidence" value="ECO:0007669"/>
    <property type="project" value="UniProtKB-KW"/>
</dbReference>
<dbReference type="Gene3D" id="3.30.70.270">
    <property type="match status" value="1"/>
</dbReference>
<name>A0A388KSY2_CHABU</name>
<keyword evidence="12" id="KW-0239">DNA-directed DNA polymerase</keyword>
<dbReference type="GO" id="GO:0006508">
    <property type="term" value="P:proteolysis"/>
    <property type="evidence" value="ECO:0007669"/>
    <property type="project" value="UniProtKB-KW"/>
</dbReference>
<dbReference type="InterPro" id="IPR050951">
    <property type="entry name" value="Retrovirus_Pol_polyprotein"/>
</dbReference>
<evidence type="ECO:0000256" key="14">
    <source>
        <dbReference type="ARBA" id="ARBA00023172"/>
    </source>
</evidence>
<evidence type="ECO:0000256" key="4">
    <source>
        <dbReference type="ARBA" id="ARBA00022722"/>
    </source>
</evidence>
<keyword evidence="2" id="KW-0808">Transferase</keyword>
<evidence type="ECO:0000256" key="3">
    <source>
        <dbReference type="ARBA" id="ARBA00022695"/>
    </source>
</evidence>
<gene>
    <name evidence="18" type="ORF">CBR_g12867</name>
</gene>
<evidence type="ECO:0000256" key="1">
    <source>
        <dbReference type="ARBA" id="ARBA00022670"/>
    </source>
</evidence>
<keyword evidence="13" id="KW-0238">DNA-binding</keyword>
<dbReference type="Pfam" id="PF24626">
    <property type="entry name" value="SH3_Tf2-1"/>
    <property type="match status" value="1"/>
</dbReference>
<keyword evidence="10" id="KW-0229">DNA integration</keyword>
<dbReference type="GO" id="GO:0015074">
    <property type="term" value="P:DNA integration"/>
    <property type="evidence" value="ECO:0007669"/>
    <property type="project" value="UniProtKB-KW"/>
</dbReference>
<keyword evidence="14" id="KW-0233">DNA recombination</keyword>
<dbReference type="Gramene" id="GBG73149">
    <property type="protein sequence ID" value="GBG73149"/>
    <property type="gene ID" value="CBR_g12867"/>
</dbReference>
<dbReference type="OrthoDB" id="537968at2759"/>
<dbReference type="InterPro" id="IPR043128">
    <property type="entry name" value="Rev_trsase/Diguanyl_cyclase"/>
</dbReference>
<evidence type="ECO:0000256" key="7">
    <source>
        <dbReference type="ARBA" id="ARBA00022759"/>
    </source>
</evidence>
<dbReference type="SUPFAM" id="SSF56672">
    <property type="entry name" value="DNA/RNA polymerases"/>
    <property type="match status" value="1"/>
</dbReference>
<dbReference type="Proteomes" id="UP000265515">
    <property type="component" value="Unassembled WGS sequence"/>
</dbReference>
<dbReference type="InterPro" id="IPR056924">
    <property type="entry name" value="SH3_Tf2-1"/>
</dbReference>
<feature type="compositionally biased region" description="Polar residues" evidence="15">
    <location>
        <begin position="1365"/>
        <end position="1389"/>
    </location>
</feature>
<keyword evidence="8" id="KW-0378">Hydrolase</keyword>
<dbReference type="InterPro" id="IPR021109">
    <property type="entry name" value="Peptidase_aspartic_dom_sf"/>
</dbReference>
<dbReference type="GO" id="GO:0006310">
    <property type="term" value="P:DNA recombination"/>
    <property type="evidence" value="ECO:0007669"/>
    <property type="project" value="UniProtKB-KW"/>
</dbReference>
<dbReference type="GO" id="GO:0004519">
    <property type="term" value="F:endonuclease activity"/>
    <property type="evidence" value="ECO:0007669"/>
    <property type="project" value="UniProtKB-KW"/>
</dbReference>
<feature type="compositionally biased region" description="Pro residues" evidence="15">
    <location>
        <begin position="1078"/>
        <end position="1089"/>
    </location>
</feature>
<feature type="region of interest" description="Disordered" evidence="15">
    <location>
        <begin position="1070"/>
        <end position="1137"/>
    </location>
</feature>
<feature type="domain" description="Reverse transcriptase" evidence="16">
    <location>
        <begin position="1635"/>
        <end position="1814"/>
    </location>
</feature>
<evidence type="ECO:0000256" key="2">
    <source>
        <dbReference type="ARBA" id="ARBA00022679"/>
    </source>
</evidence>
<dbReference type="InterPro" id="IPR000477">
    <property type="entry name" value="RT_dom"/>
</dbReference>
<evidence type="ECO:0000256" key="13">
    <source>
        <dbReference type="ARBA" id="ARBA00023125"/>
    </source>
</evidence>
<keyword evidence="1" id="KW-0645">Protease</keyword>
<feature type="domain" description="Integrase catalytic" evidence="17">
    <location>
        <begin position="1897"/>
        <end position="2058"/>
    </location>
</feature>
<sequence>MPPPDKLLDLDPDSLSGFCIEMARRTFSGHDASGLTVVLDEFHDRDGPLCSEGWSAMDTNRMIPVGLVILNKIFLLHKTYLRCFRTIFICTDHRLNKIVSAWCQSNVLEAACRILEDSGIPMKSLWLRDCDRETTLLLVDLLNSSLSLCCLRVDLLSVDEENAGKLAAAVAMSGILDVCRFDLLSGGTGQSMFLTEVANRLIVSSDLKQDPGQSTPLTGEHRAETALQGQKNQVEASEPSLPSRSGYGKIPLQKLYLSWDFGEAVDLQFLPKPGSAQAVLSMRTGLGDIAARYLHDIGEVISYEPLPFVIVKPQWFCCRVAGQLIPAAFLESGVRNGIASLTLLESILRSSLSEKCRVHVQDLVKLLVRMELGYEINNGHDAMIPACLRDRRNDGDIRWELPRPEGYCCFGFRIECMDKKRTLLSTGFFHRLQVRLHEKLKDQGEYNIERDLSHIIVNGLGIEVFVEFSNPPDDWIDALVRCEDCTSDASKVWVEQHILQVVTRLCAKPIGLPGVQLVIQIVRPQCVEQLVPCKCRLNSQVVDEAKILDGINQWGIESNYCWPKLDPSQNCRGLPRSESYGLELLRPSTLRDSVIQEGQQLIQVHNDFELGRIGSDSWASGAQHAEAHCSAHGHLCCDDEVVVEGLTGPFQRMLEIILARVDRVHTDVRRIGHDMNDLKGAMKELMRVQKEIFPSISRKLTDLSCLVMKKHKHRLPHLLYFTEKDGVKAKLATWFGHPLGVRPLQLHLMCESRSQVHFVDGQPGKKVWIQEEEKPGVWVLLRATLLVMTALLIAGCGTMAGVHCVAPDLTSLSGDCSPLIAARVAGSVAVGACMADKEIKDLKESLIKDFEEHWKKGKRMFEDGPEDDINRAEAFAWLERTLVGGNVDIREKFQLSRVSYKDTSSIAWICDDCLVREHGAGQVEVVVKDEAEASPSAPPPPPLTPSQRRKREIQEKLREQQALLAEAERQEAAELEAATDASRKEHLLQQAHKTFADAKVAQCTRNLVELVLLQDKLTANHFTNWDERIQRLETRVADLGTQQSKILDAIQNLTAQLTAANVISPLVPCLKPKKPSQSPSPPPSPPPKSPHSSHRSSPSVSSQAKATPPTFATVVAGDHRGPKIPAPSKFKGDDPKIDVGDWTAGTRAYLKGFQCPEQQKVATVVGLLEGPAQKWGTSTTSAQSQTLEDWALALGADKLLQALEDRFADEERVCKVVDKIVRLVQQRYSGSLQALFAEFEQLTSTRGLVMSADDLLTNFCRAVPEKFCVALYSAGHEDRRSFGRAVVDMEAKIHVQAPSSDRRRGAFPCGGRKGKAAFAYAGSGSASETGSQPGTPPAGTVSAAVPDVAAVVQQLQDALGAFQKAGSTSSTASNSKGKSQGRRSSTPAQRPNLPRDVHFPADPLNPNTLPWHDLKIQEGVWRKRKEKGVCLSPKAASGMKVVQLQQPLQVRIGDSTVLTIREKVRGIPVTFDGAGEVRHSLNFYIFPDLPFDLVFSMQWLRAVNPRIDWQIPKVELPNSKGVYQPCMIAADHHPKTSCFCLRAREFYALSRQYDHERLFIALVKQTDAPSTPCPPEIQQVVDQYADLMQEPFGLPNRPTKHHIELLPGAVPPKGRIYRMSPAELEELRRQLETLTSKGWIRPNTSEFGAPVLFVRKGSGEFRMCIDYRGLNKITRKSTEPLPRIDDLLDMVQGCTIFSKVDLKSGYHQIEMAEEDVHKTAFKTRYGTYEYLVMPFGLCNAPRTFQTEMHRIFRPYLDKFMVVYLDDILVFSKTTREHAEHLALVLQSLRDSQYKINKEKSSFGVPSVIYLDLLYTYSRGEKRLCIPEDQQMRTLLMSECHDARGHFGFLKSYAALSQRFFWKEMRSDMLRYVDTYELFQRNKVQRKPPLGLLKPLPIPDGPAQSVSIDFTDLGKTTPRGMRQLMVCVDRFSKYAEVIPFQEVARVPAVRAAFSQRWVTHHGPPTSIVSDRDPRFCSDECQSYCKDYLRSRLDMTSGRHPEANGLAEVMNQVLFQLLRPVISPDQQDWDLHLARAQLMYNMSVHSSTGFSPYRLHWGREPRQPLDDIIDKAKPDLTPGTTEFTRRYRLDVERVRANLFKAQKAMIEQASRHRRPSPIRTGDYVWVASSELSREEDISPKLLPRYLGPWQVLDTVGADPFGPSYVIDVPLHLQTYPVFHASKLLPFTPADAFPDRPPQWGPPIPGKGYDVVAIEDEWGTGPDRQYLVRFAFQPPSENRWFYRRDLIKTAKSVVLRYEAAQKGDLCHSPRLHP</sequence>
<proteinExistence type="predicted"/>
<dbReference type="Gene3D" id="3.10.10.10">
    <property type="entry name" value="HIV Type 1 Reverse Transcriptase, subunit A, domain 1"/>
    <property type="match status" value="1"/>
</dbReference>
<keyword evidence="3" id="KW-0548">Nucleotidyltransferase</keyword>
<dbReference type="PROSITE" id="PS50994">
    <property type="entry name" value="INTEGRASE"/>
    <property type="match status" value="1"/>
</dbReference>
<accession>A0A388KSY2</accession>
<evidence type="ECO:0000259" key="16">
    <source>
        <dbReference type="PROSITE" id="PS50878"/>
    </source>
</evidence>
<keyword evidence="6" id="KW-0064">Aspartyl protease</keyword>
<evidence type="ECO:0000256" key="8">
    <source>
        <dbReference type="ARBA" id="ARBA00022801"/>
    </source>
</evidence>
<dbReference type="GO" id="GO:0003887">
    <property type="term" value="F:DNA-directed DNA polymerase activity"/>
    <property type="evidence" value="ECO:0007669"/>
    <property type="project" value="UniProtKB-KW"/>
</dbReference>
<dbReference type="SUPFAM" id="SSF53098">
    <property type="entry name" value="Ribonuclease H-like"/>
    <property type="match status" value="1"/>
</dbReference>
<dbReference type="InterPro" id="IPR043502">
    <property type="entry name" value="DNA/RNA_pol_sf"/>
</dbReference>
<dbReference type="InterPro" id="IPR001584">
    <property type="entry name" value="Integrase_cat-core"/>
</dbReference>
<dbReference type="GO" id="GO:0003964">
    <property type="term" value="F:RNA-directed DNA polymerase activity"/>
    <property type="evidence" value="ECO:0007669"/>
    <property type="project" value="UniProtKB-KW"/>
</dbReference>
<organism evidence="18 19">
    <name type="scientific">Chara braunii</name>
    <name type="common">Braun's stonewort</name>
    <dbReference type="NCBI Taxonomy" id="69332"/>
    <lineage>
        <taxon>Eukaryota</taxon>
        <taxon>Viridiplantae</taxon>
        <taxon>Streptophyta</taxon>
        <taxon>Charophyceae</taxon>
        <taxon>Charales</taxon>
        <taxon>Characeae</taxon>
        <taxon>Chara</taxon>
    </lineage>
</organism>
<dbReference type="PROSITE" id="PS50878">
    <property type="entry name" value="RT_POL"/>
    <property type="match status" value="1"/>
</dbReference>
<dbReference type="STRING" id="69332.A0A388KSY2"/>
<protein>
    <recommendedName>
        <fullName evidence="20">Reverse transcriptase</fullName>
    </recommendedName>
</protein>
<evidence type="ECO:0000256" key="5">
    <source>
        <dbReference type="ARBA" id="ARBA00022723"/>
    </source>
</evidence>
<evidence type="ECO:0000256" key="12">
    <source>
        <dbReference type="ARBA" id="ARBA00022932"/>
    </source>
</evidence>
<dbReference type="InterPro" id="IPR012337">
    <property type="entry name" value="RNaseH-like_sf"/>
</dbReference>
<evidence type="ECO:0000256" key="10">
    <source>
        <dbReference type="ARBA" id="ARBA00022908"/>
    </source>
</evidence>